<dbReference type="SUPFAM" id="SSF56801">
    <property type="entry name" value="Acetyl-CoA synthetase-like"/>
    <property type="match status" value="2"/>
</dbReference>
<dbReference type="InterPro" id="IPR042099">
    <property type="entry name" value="ANL_N_sf"/>
</dbReference>
<keyword evidence="2" id="KW-0596">Phosphopantetheine</keyword>
<sequence>MHNINQKIAKEYWHKKTSKIVHQTENYSEVTSTDHIIVDASELSYFYDLTRESTIAEYTLLIALYNMLLQRYFDDNAIAIGSDIIVDSKPLMGFYVFESIENKTIKEFLQITKEEVQTVYKYINYSEDHSIFSNPSVNYIPFQFNYGVPKESKDIAFGVLFNIEKDRNKNLKISLQFSNNFADSIIAFHFLTRFRDWLLKLKENINVPISEIPLVSDLEKEKLLSQFNFENFDFTNEISLAEIVGKQANKTPLSIAVTFKNSALNFSELNEQVNQFSDYLKKKYGILKGDFVGIKIERSEKLLIAILGILKSGAVYVPIDVNYPSDRIEYIENDSNCKLVINAEIYALFLNDQKEYSKENIRVSIAANDPAYIIYTSGTTGKPKGVIITNKNAAALINWAQQEFDSETFDVVLAATSHCFDLSVYEMFYTLSVGKTVKILNNALEIEAELPKNKRILLNTVPSSMRHILENGSSLENITVINLAGEPFPVDIAKKLVLTKAEIRNLYGPSEDTTYSTCYRLSSENSYNSAIPIGKPIANTLAYILDKNLELVPEGVIGKLYLSGDGVANGYLNQPLLTETKFIDNPFVKGLKMYDTGDLAKWMPDGNLAFFGRKDHQIKLRGYRIELSEIENAVLSFSTAIKQAVVAVKKKNNEDVLVAYYTESKVVEKAGLRSYLEKQLPAYMIPSYFMKVESIPLTPNGKVDKDAFPEITDTIISRKEYSAPTDDIEKILVEIWEQTLGISPIGIKDHFFELGGHSLMISQIINLIYKKLQKSVPYKLLYTNPSISDLKKALKNQEYLPIQQAKFRSSYPLTSSQQRLWILSQLEGGSLAYNMPFVVKLTGNIDIYKFKESFRLLIKRHDSLRTYFKLNESGEVNQFIQSAVSFEFNIKEEDFSLIKNNEEFIKSYFTEQSNIAFDLEKVPLVKAILVKRKKEEYLFFLSMHHIIGDGWSMELLVSEVVSIYNALIAGAPIVLPDLNIQYKDYANWLTEEKQQEANLASEKFWLKQFEGEIPLLDLPSFKKRPLIQTYNGETIDHQFSKDFLNKLKAFSTENEATLFMTLLSGIKSLLYKYTDQQDIIVGTAIAGRDHPDLENQIGLYLNTIAIRTHFQEKNNFSEIVKREKDTLLQAYDHQNYPFYDLIGKLNLKRDRSRSALFDVMVVLQNQRQLKNLVNQEELSELKIENYPFNSNASQFDLSYAFTENNEGLLLNIQYNTDVYDSFLIERMFSHFEILMTEAIKFPNQNIEEIIYITPQENNLVTEKFNDTKVDYPKKKTIVDLFEEQAALTPNHLAVVFENQKITYQELNEQSNRLANYLRNNYKIQPNDLVGIKLDRSERMIVVILAILKSGGAYVPIDTNYPQERIEYIENDSKAKTLIDSGFLMQYDNVANDFRASNLAQINQESDLAYIIYTSGTTGNPKGVMIEHKNAVELIHWSKGEYDLNKFDIVYAVTSYCFDLSVYEFFFTLSTGKTLRVLKNALEIARYADSDQKILLNTVPSVVRKLLTDKVSLENIKIINLAGEALSPDIINELPIESIEVRNLYGPSEDTTYSTCYLINSKNEKSISIGSPLSNTQIWILDDFLSPVPVGVLGNIYISGNGLARGYLNKPELTAEKFIVNPFIQGAKMYDTGDLGYWLTDGNIEFAKRKDDQVKVRGFRIELGEIKSAISTFSELIRDVVVLVQEDNEEKVIVAYYVTDGEVEKSAIRNYLGSKLPEYMIPNYYIELGAFPLTPNGKLDKKAFPGISEKDIIHKEYIAPKNETERQLVEIWQEVLNVNKIGITDDFFQLGGHSLKAMELLSIIHKRFDLTIKLDALFTAPTIENLAVTIENTKWLQEVNDDQSINQLII</sequence>
<dbReference type="SUPFAM" id="SSF47336">
    <property type="entry name" value="ACP-like"/>
    <property type="match status" value="2"/>
</dbReference>
<dbReference type="InterPro" id="IPR000873">
    <property type="entry name" value="AMP-dep_synth/lig_dom"/>
</dbReference>
<protein>
    <submittedName>
        <fullName evidence="5">Non-ribosomal peptide synthetase</fullName>
    </submittedName>
</protein>
<reference evidence="6" key="1">
    <citation type="journal article" date="2019" name="Int. J. Syst. Evol. Microbiol.">
        <title>The Global Catalogue of Microorganisms (GCM) 10K type strain sequencing project: providing services to taxonomists for standard genome sequencing and annotation.</title>
        <authorList>
            <consortium name="The Broad Institute Genomics Platform"/>
            <consortium name="The Broad Institute Genome Sequencing Center for Infectious Disease"/>
            <person name="Wu L."/>
            <person name="Ma J."/>
        </authorList>
    </citation>
    <scope>NUCLEOTIDE SEQUENCE [LARGE SCALE GENOMIC DNA]</scope>
    <source>
        <strain evidence="6">WYCCWR 13023</strain>
    </source>
</reference>
<feature type="domain" description="Carrier" evidence="4">
    <location>
        <begin position="723"/>
        <end position="798"/>
    </location>
</feature>
<dbReference type="InterPro" id="IPR020459">
    <property type="entry name" value="AMP-binding"/>
</dbReference>
<dbReference type="CDD" id="cd19531">
    <property type="entry name" value="LCL_NRPS-like"/>
    <property type="match status" value="1"/>
</dbReference>
<dbReference type="PROSITE" id="PS50075">
    <property type="entry name" value="CARRIER"/>
    <property type="match status" value="2"/>
</dbReference>
<evidence type="ECO:0000313" key="6">
    <source>
        <dbReference type="Proteomes" id="UP001595935"/>
    </source>
</evidence>
<dbReference type="InterPro" id="IPR020845">
    <property type="entry name" value="AMP-binding_CS"/>
</dbReference>
<dbReference type="Pfam" id="PF13193">
    <property type="entry name" value="AMP-binding_C"/>
    <property type="match status" value="1"/>
</dbReference>
<dbReference type="PANTHER" id="PTHR45527">
    <property type="entry name" value="NONRIBOSOMAL PEPTIDE SYNTHETASE"/>
    <property type="match status" value="1"/>
</dbReference>
<dbReference type="Gene3D" id="3.30.300.30">
    <property type="match status" value="2"/>
</dbReference>
<comment type="cofactor">
    <cofactor evidence="1">
        <name>pantetheine 4'-phosphate</name>
        <dbReference type="ChEBI" id="CHEBI:47942"/>
    </cofactor>
</comment>
<evidence type="ECO:0000256" key="1">
    <source>
        <dbReference type="ARBA" id="ARBA00001957"/>
    </source>
</evidence>
<keyword evidence="6" id="KW-1185">Reference proteome</keyword>
<dbReference type="PROSITE" id="PS00455">
    <property type="entry name" value="AMP_BINDING"/>
    <property type="match status" value="2"/>
</dbReference>
<keyword evidence="3" id="KW-0597">Phosphoprotein</keyword>
<dbReference type="Pfam" id="PF00668">
    <property type="entry name" value="Condensation"/>
    <property type="match status" value="1"/>
</dbReference>
<comment type="caution">
    <text evidence="5">The sequence shown here is derived from an EMBL/GenBank/DDBJ whole genome shotgun (WGS) entry which is preliminary data.</text>
</comment>
<dbReference type="InterPro" id="IPR009081">
    <property type="entry name" value="PP-bd_ACP"/>
</dbReference>
<dbReference type="RefSeq" id="WP_213259824.1">
    <property type="nucleotide sequence ID" value="NZ_JAGYWA010000009.1"/>
</dbReference>
<feature type="domain" description="Carrier" evidence="4">
    <location>
        <begin position="1758"/>
        <end position="1833"/>
    </location>
</feature>
<dbReference type="InterPro" id="IPR045851">
    <property type="entry name" value="AMP-bd_C_sf"/>
</dbReference>
<dbReference type="Gene3D" id="1.10.1200.10">
    <property type="entry name" value="ACP-like"/>
    <property type="match status" value="2"/>
</dbReference>
<dbReference type="InterPro" id="IPR010071">
    <property type="entry name" value="AA_adenyl_dom"/>
</dbReference>
<evidence type="ECO:0000313" key="5">
    <source>
        <dbReference type="EMBL" id="MFC4749822.1"/>
    </source>
</evidence>
<dbReference type="Gene3D" id="2.30.38.10">
    <property type="entry name" value="Luciferase, Domain 3"/>
    <property type="match status" value="1"/>
</dbReference>
<dbReference type="Gene3D" id="3.30.559.10">
    <property type="entry name" value="Chloramphenicol acetyltransferase-like domain"/>
    <property type="match status" value="1"/>
</dbReference>
<evidence type="ECO:0000256" key="3">
    <source>
        <dbReference type="ARBA" id="ARBA00022553"/>
    </source>
</evidence>
<name>A0ABV9PK15_9FLAO</name>
<dbReference type="InterPro" id="IPR006162">
    <property type="entry name" value="Ppantetheine_attach_site"/>
</dbReference>
<dbReference type="InterPro" id="IPR036736">
    <property type="entry name" value="ACP-like_sf"/>
</dbReference>
<evidence type="ECO:0000256" key="2">
    <source>
        <dbReference type="ARBA" id="ARBA00022450"/>
    </source>
</evidence>
<organism evidence="5 6">
    <name type="scientific">Flavobacterium branchiicola</name>
    <dbReference type="NCBI Taxonomy" id="1114875"/>
    <lineage>
        <taxon>Bacteria</taxon>
        <taxon>Pseudomonadati</taxon>
        <taxon>Bacteroidota</taxon>
        <taxon>Flavobacteriia</taxon>
        <taxon>Flavobacteriales</taxon>
        <taxon>Flavobacteriaceae</taxon>
        <taxon>Flavobacterium</taxon>
    </lineage>
</organism>
<gene>
    <name evidence="5" type="ORF">ACFO5S_20385</name>
</gene>
<dbReference type="Gene3D" id="3.40.50.980">
    <property type="match status" value="2"/>
</dbReference>
<dbReference type="Gene3D" id="3.40.50.12780">
    <property type="entry name" value="N-terminal domain of ligase-like"/>
    <property type="match status" value="1"/>
</dbReference>
<proteinExistence type="predicted"/>
<dbReference type="Gene3D" id="3.30.559.30">
    <property type="entry name" value="Nonribosomal peptide synthetase, condensation domain"/>
    <property type="match status" value="2"/>
</dbReference>
<dbReference type="EMBL" id="JBHSGV010000009">
    <property type="protein sequence ID" value="MFC4749822.1"/>
    <property type="molecule type" value="Genomic_DNA"/>
</dbReference>
<dbReference type="InterPro" id="IPR025110">
    <property type="entry name" value="AMP-bd_C"/>
</dbReference>
<dbReference type="SUPFAM" id="SSF52777">
    <property type="entry name" value="CoA-dependent acyltransferases"/>
    <property type="match status" value="2"/>
</dbReference>
<dbReference type="PRINTS" id="PR00154">
    <property type="entry name" value="AMPBINDING"/>
</dbReference>
<dbReference type="InterPro" id="IPR023213">
    <property type="entry name" value="CAT-like_dom_sf"/>
</dbReference>
<dbReference type="InterPro" id="IPR001242">
    <property type="entry name" value="Condensation_dom"/>
</dbReference>
<dbReference type="PANTHER" id="PTHR45527:SF1">
    <property type="entry name" value="FATTY ACID SYNTHASE"/>
    <property type="match status" value="1"/>
</dbReference>
<dbReference type="Pfam" id="PF00501">
    <property type="entry name" value="AMP-binding"/>
    <property type="match status" value="2"/>
</dbReference>
<dbReference type="NCBIfam" id="NF003417">
    <property type="entry name" value="PRK04813.1"/>
    <property type="match status" value="2"/>
</dbReference>
<dbReference type="CDD" id="cd05930">
    <property type="entry name" value="A_NRPS"/>
    <property type="match status" value="2"/>
</dbReference>
<dbReference type="Pfam" id="PF00550">
    <property type="entry name" value="PP-binding"/>
    <property type="match status" value="2"/>
</dbReference>
<dbReference type="PROSITE" id="PS00012">
    <property type="entry name" value="PHOSPHOPANTETHEINE"/>
    <property type="match status" value="1"/>
</dbReference>
<evidence type="ECO:0000259" key="4">
    <source>
        <dbReference type="PROSITE" id="PS50075"/>
    </source>
</evidence>
<dbReference type="Proteomes" id="UP001595935">
    <property type="component" value="Unassembled WGS sequence"/>
</dbReference>
<accession>A0ABV9PK15</accession>
<dbReference type="NCBIfam" id="TIGR01733">
    <property type="entry name" value="AA-adenyl-dom"/>
    <property type="match status" value="2"/>
</dbReference>